<keyword evidence="3" id="KW-1185">Reference proteome</keyword>
<protein>
    <submittedName>
        <fullName evidence="2">Uncharacterized protein</fullName>
    </submittedName>
</protein>
<dbReference type="EMBL" id="JAGYWB010000013">
    <property type="protein sequence ID" value="KAI0499619.1"/>
    <property type="molecule type" value="Genomic_DNA"/>
</dbReference>
<feature type="transmembrane region" description="Helical" evidence="1">
    <location>
        <begin position="37"/>
        <end position="53"/>
    </location>
</feature>
<reference evidence="2" key="1">
    <citation type="journal article" date="2022" name="Front. Genet.">
        <title>Chromosome-Scale Assembly of the Dendrobium nobile Genome Provides Insights Into the Molecular Mechanism of the Biosynthesis of the Medicinal Active Ingredient of Dendrobium.</title>
        <authorList>
            <person name="Xu Q."/>
            <person name="Niu S.-C."/>
            <person name="Li K.-L."/>
            <person name="Zheng P.-J."/>
            <person name="Zhang X.-J."/>
            <person name="Jia Y."/>
            <person name="Liu Y."/>
            <person name="Niu Y.-X."/>
            <person name="Yu L.-H."/>
            <person name="Chen D.-F."/>
            <person name="Zhang G.-Q."/>
        </authorList>
    </citation>
    <scope>NUCLEOTIDE SEQUENCE</scope>
    <source>
        <tissue evidence="2">Leaf</tissue>
    </source>
</reference>
<dbReference type="Proteomes" id="UP000829196">
    <property type="component" value="Unassembled WGS sequence"/>
</dbReference>
<comment type="caution">
    <text evidence="2">The sequence shown here is derived from an EMBL/GenBank/DDBJ whole genome shotgun (WGS) entry which is preliminary data.</text>
</comment>
<evidence type="ECO:0000256" key="1">
    <source>
        <dbReference type="SAM" id="Phobius"/>
    </source>
</evidence>
<name>A0A8T3ATI8_DENNO</name>
<gene>
    <name evidence="2" type="ORF">KFK09_017825</name>
</gene>
<evidence type="ECO:0000313" key="2">
    <source>
        <dbReference type="EMBL" id="KAI0499619.1"/>
    </source>
</evidence>
<keyword evidence="1" id="KW-1133">Transmembrane helix</keyword>
<proteinExistence type="predicted"/>
<organism evidence="2 3">
    <name type="scientific">Dendrobium nobile</name>
    <name type="common">Orchid</name>
    <dbReference type="NCBI Taxonomy" id="94219"/>
    <lineage>
        <taxon>Eukaryota</taxon>
        <taxon>Viridiplantae</taxon>
        <taxon>Streptophyta</taxon>
        <taxon>Embryophyta</taxon>
        <taxon>Tracheophyta</taxon>
        <taxon>Spermatophyta</taxon>
        <taxon>Magnoliopsida</taxon>
        <taxon>Liliopsida</taxon>
        <taxon>Asparagales</taxon>
        <taxon>Orchidaceae</taxon>
        <taxon>Epidendroideae</taxon>
        <taxon>Malaxideae</taxon>
        <taxon>Dendrobiinae</taxon>
        <taxon>Dendrobium</taxon>
    </lineage>
</organism>
<keyword evidence="1" id="KW-0472">Membrane</keyword>
<keyword evidence="1" id="KW-0812">Transmembrane</keyword>
<evidence type="ECO:0000313" key="3">
    <source>
        <dbReference type="Proteomes" id="UP000829196"/>
    </source>
</evidence>
<sequence length="54" mass="6662">MYLFFLSTKHLTMEKAGRCMKMSRYVKRFMVRRFRKSVMYLTVNISVLSFFFFS</sequence>
<dbReference type="AlphaFoldDB" id="A0A8T3ATI8"/>
<accession>A0A8T3ATI8</accession>